<evidence type="ECO:0000256" key="4">
    <source>
        <dbReference type="ARBA" id="ARBA00022833"/>
    </source>
</evidence>
<comment type="similarity">
    <text evidence="1">Belongs to the TFIIB family.</text>
</comment>
<feature type="non-terminal residue" evidence="8">
    <location>
        <position position="1"/>
    </location>
</feature>
<keyword evidence="6" id="KW-0804">Transcription</keyword>
<keyword evidence="2" id="KW-0677">Repeat</keyword>
<dbReference type="PANTHER" id="PTHR11618">
    <property type="entry name" value="TRANSCRIPTION INITIATION FACTOR IIB-RELATED"/>
    <property type="match status" value="1"/>
</dbReference>
<dbReference type="GO" id="GO:0005634">
    <property type="term" value="C:nucleus"/>
    <property type="evidence" value="ECO:0007669"/>
    <property type="project" value="TreeGrafter"/>
</dbReference>
<gene>
    <name evidence="8" type="primary">Brf2</name>
    <name evidence="8" type="ORF">UROIND_R08360</name>
</gene>
<dbReference type="SUPFAM" id="SSF47954">
    <property type="entry name" value="Cyclin-like"/>
    <property type="match status" value="1"/>
</dbReference>
<sequence length="256" mass="28654">QCLVPGIRRVQDLCKVLQLPAVFEETAVSYFQRALQHPSFHLVSLEKKELLGGCCVFVTCRQHNWPLTMGTICSLLYAKQELFASVYLSLQKELQLSVPALSLGDLLRTHLDSCRLFQPSPDVPAAFVEDKEKLLSRALQVLELAGDTWLVTGRHPVPVLTAAAFLSWQSLRPGPRLPCALRRFCRLAGLALAPPAHLRLKELLDVLLAMASRLAWLKMFELDKKTVVKHLGELLQHRVFLLKQAFCAQGEERGAA</sequence>
<keyword evidence="9" id="KW-1185">Reference proteome</keyword>
<evidence type="ECO:0000256" key="6">
    <source>
        <dbReference type="ARBA" id="ARBA00023163"/>
    </source>
</evidence>
<dbReference type="GO" id="GO:0097550">
    <property type="term" value="C:transcription preinitiation complex"/>
    <property type="evidence" value="ECO:0007669"/>
    <property type="project" value="TreeGrafter"/>
</dbReference>
<dbReference type="InterPro" id="IPR036915">
    <property type="entry name" value="Cyclin-like_sf"/>
</dbReference>
<dbReference type="InterPro" id="IPR000812">
    <property type="entry name" value="TFIIB"/>
</dbReference>
<keyword evidence="4" id="KW-0862">Zinc</keyword>
<dbReference type="GO" id="GO:0017025">
    <property type="term" value="F:TBP-class protein binding"/>
    <property type="evidence" value="ECO:0007669"/>
    <property type="project" value="TreeGrafter"/>
</dbReference>
<evidence type="ECO:0000256" key="5">
    <source>
        <dbReference type="ARBA" id="ARBA00023015"/>
    </source>
</evidence>
<proteinExistence type="inferred from homology"/>
<dbReference type="FunFam" id="1.10.472.10:FF:000046">
    <property type="entry name" value="Transcription factor IIIB 50 kDa subunit"/>
    <property type="match status" value="1"/>
</dbReference>
<protein>
    <submittedName>
        <fullName evidence="8">BRF2 factor</fullName>
    </submittedName>
</protein>
<reference evidence="8" key="1">
    <citation type="submission" date="2020-02" db="EMBL/GenBank/DDBJ databases">
        <title>Bird 10,000 Genomes (B10K) Project - Family phase.</title>
        <authorList>
            <person name="Zhang G."/>
        </authorList>
    </citation>
    <scope>NUCLEOTIDE SEQUENCE</scope>
    <source>
        <strain evidence="8">B10K-DU-030-59</strain>
    </source>
</reference>
<dbReference type="Gene3D" id="1.10.472.10">
    <property type="entry name" value="Cyclin-like"/>
    <property type="match status" value="1"/>
</dbReference>
<evidence type="ECO:0000256" key="1">
    <source>
        <dbReference type="ARBA" id="ARBA00010857"/>
    </source>
</evidence>
<evidence type="ECO:0000256" key="2">
    <source>
        <dbReference type="ARBA" id="ARBA00022737"/>
    </source>
</evidence>
<feature type="non-terminal residue" evidence="8">
    <location>
        <position position="256"/>
    </location>
</feature>
<dbReference type="AlphaFoldDB" id="A0A852L5E8"/>
<dbReference type="CDD" id="cd20555">
    <property type="entry name" value="CYCLIN_BRF2"/>
    <property type="match status" value="1"/>
</dbReference>
<accession>A0A852L5E8</accession>
<dbReference type="GO" id="GO:0070897">
    <property type="term" value="P:transcription preinitiation complex assembly"/>
    <property type="evidence" value="ECO:0007669"/>
    <property type="project" value="InterPro"/>
</dbReference>
<dbReference type="PANTHER" id="PTHR11618:SF5">
    <property type="entry name" value="TRANSCRIPTION FACTOR IIIB 50 KDA SUBUNIT"/>
    <property type="match status" value="1"/>
</dbReference>
<dbReference type="GO" id="GO:0008270">
    <property type="term" value="F:zinc ion binding"/>
    <property type="evidence" value="ECO:0007669"/>
    <property type="project" value="UniProtKB-KW"/>
</dbReference>
<dbReference type="Pfam" id="PF21886">
    <property type="entry name" value="BRF2-like_C_cyclin_rpt"/>
    <property type="match status" value="1"/>
</dbReference>
<evidence type="ECO:0000259" key="7">
    <source>
        <dbReference type="Pfam" id="PF21886"/>
    </source>
</evidence>
<dbReference type="Proteomes" id="UP000654395">
    <property type="component" value="Unassembled WGS sequence"/>
</dbReference>
<organism evidence="8 9">
    <name type="scientific">Urocolius indicus</name>
    <name type="common">Red-faced mousebird</name>
    <name type="synonym">Colius indicus</name>
    <dbReference type="NCBI Taxonomy" id="458196"/>
    <lineage>
        <taxon>Eukaryota</taxon>
        <taxon>Metazoa</taxon>
        <taxon>Chordata</taxon>
        <taxon>Craniata</taxon>
        <taxon>Vertebrata</taxon>
        <taxon>Euteleostomi</taxon>
        <taxon>Archelosauria</taxon>
        <taxon>Archosauria</taxon>
        <taxon>Dinosauria</taxon>
        <taxon>Saurischia</taxon>
        <taxon>Theropoda</taxon>
        <taxon>Coelurosauria</taxon>
        <taxon>Aves</taxon>
        <taxon>Neognathae</taxon>
        <taxon>Neoaves</taxon>
        <taxon>Telluraves</taxon>
        <taxon>Coraciimorphae</taxon>
        <taxon>Coliiformes</taxon>
        <taxon>Coliidae</taxon>
        <taxon>Urocolius</taxon>
    </lineage>
</organism>
<keyword evidence="5" id="KW-0805">Transcription regulation</keyword>
<feature type="domain" description="BRF2-like C-terminal" evidence="7">
    <location>
        <begin position="102"/>
        <end position="239"/>
    </location>
</feature>
<evidence type="ECO:0000313" key="8">
    <source>
        <dbReference type="EMBL" id="NXX84190.1"/>
    </source>
</evidence>
<keyword evidence="3" id="KW-0479">Metal-binding</keyword>
<dbReference type="OrthoDB" id="2121711at2759"/>
<keyword evidence="3" id="KW-0863">Zinc-finger</keyword>
<name>A0A852L5E8_UROIN</name>
<evidence type="ECO:0000256" key="3">
    <source>
        <dbReference type="ARBA" id="ARBA00022771"/>
    </source>
</evidence>
<evidence type="ECO:0000313" key="9">
    <source>
        <dbReference type="Proteomes" id="UP000654395"/>
    </source>
</evidence>
<dbReference type="EMBL" id="WBNH01010025">
    <property type="protein sequence ID" value="NXX84190.1"/>
    <property type="molecule type" value="Genomic_DNA"/>
</dbReference>
<comment type="caution">
    <text evidence="8">The sequence shown here is derived from an EMBL/GenBank/DDBJ whole genome shotgun (WGS) entry which is preliminary data.</text>
</comment>
<dbReference type="InterPro" id="IPR054078">
    <property type="entry name" value="BRF2-like_C"/>
</dbReference>